<dbReference type="STRING" id="1850252.LPB136_01495"/>
<dbReference type="InterPro" id="IPR034660">
    <property type="entry name" value="DinB/YfiT-like"/>
</dbReference>
<evidence type="ECO:0000256" key="1">
    <source>
        <dbReference type="SAM" id="SignalP"/>
    </source>
</evidence>
<feature type="signal peptide" evidence="1">
    <location>
        <begin position="1"/>
        <end position="18"/>
    </location>
</feature>
<proteinExistence type="predicted"/>
<keyword evidence="3" id="KW-1185">Reference proteome</keyword>
<evidence type="ECO:0000313" key="2">
    <source>
        <dbReference type="EMBL" id="APG66368.1"/>
    </source>
</evidence>
<gene>
    <name evidence="2" type="ORF">LPB136_01495</name>
</gene>
<evidence type="ECO:0008006" key="4">
    <source>
        <dbReference type="Google" id="ProtNLM"/>
    </source>
</evidence>
<dbReference type="RefSeq" id="WP_072556870.1">
    <property type="nucleotide sequence ID" value="NZ_CP018155.1"/>
</dbReference>
<dbReference type="SUPFAM" id="SSF109854">
    <property type="entry name" value="DinB/YfiT-like putative metalloenzymes"/>
    <property type="match status" value="1"/>
</dbReference>
<dbReference type="AlphaFoldDB" id="A0A1L3JMK7"/>
<accession>A0A1L3JMK7</accession>
<dbReference type="OrthoDB" id="837585at2"/>
<dbReference type="Proteomes" id="UP000181898">
    <property type="component" value="Chromosome"/>
</dbReference>
<name>A0A1L3JMK7_9FLAO</name>
<organism evidence="2 3">
    <name type="scientific">Tenacibaculum todarodis</name>
    <dbReference type="NCBI Taxonomy" id="1850252"/>
    <lineage>
        <taxon>Bacteria</taxon>
        <taxon>Pseudomonadati</taxon>
        <taxon>Bacteroidota</taxon>
        <taxon>Flavobacteriia</taxon>
        <taxon>Flavobacteriales</taxon>
        <taxon>Flavobacteriaceae</taxon>
        <taxon>Tenacibaculum</taxon>
    </lineage>
</organism>
<keyword evidence="1" id="KW-0732">Signal</keyword>
<protein>
    <recommendedName>
        <fullName evidence="4">DinB-like domain-containing protein</fullName>
    </recommendedName>
</protein>
<dbReference type="EMBL" id="CP018155">
    <property type="protein sequence ID" value="APG66368.1"/>
    <property type="molecule type" value="Genomic_DNA"/>
</dbReference>
<sequence length="187" mass="21216">MKILFSVILLLSISHMQAQELPYYEIPESAENYTAGSVAGRMVDGLGFRYYWSTENLTEKDLAFQSAAEARTTQETIAHIYSLSNTLLKYTNTKFEQSKPREEMSFAEMRAQTLYNLEAVSNRVKVSEDVSEFDTKKDGKTTVPFYYLINGPIADAIWHTGQLASYRRSSGNPINSKINHFSGTVRK</sequence>
<evidence type="ECO:0000313" key="3">
    <source>
        <dbReference type="Proteomes" id="UP000181898"/>
    </source>
</evidence>
<dbReference type="Gene3D" id="1.20.120.450">
    <property type="entry name" value="dinb family like domain"/>
    <property type="match status" value="1"/>
</dbReference>
<feature type="chain" id="PRO_5012724445" description="DinB-like domain-containing protein" evidence="1">
    <location>
        <begin position="19"/>
        <end position="187"/>
    </location>
</feature>
<dbReference type="KEGG" id="ten:LPB136_01495"/>
<reference evidence="2 3" key="1">
    <citation type="submission" date="2016-11" db="EMBL/GenBank/DDBJ databases">
        <title>Tenacibaculum sp. LPB0136, isolated from marine environment.</title>
        <authorList>
            <person name="Kim E."/>
            <person name="Yi H."/>
        </authorList>
    </citation>
    <scope>NUCLEOTIDE SEQUENCE [LARGE SCALE GENOMIC DNA]</scope>
    <source>
        <strain evidence="2 3">LPB0136</strain>
    </source>
</reference>